<name>A0ABU5VQ18_9BACT</name>
<dbReference type="Proteomes" id="UP001302274">
    <property type="component" value="Unassembled WGS sequence"/>
</dbReference>
<dbReference type="RefSeq" id="WP_323574623.1">
    <property type="nucleotide sequence ID" value="NZ_JAYGJQ010000001.1"/>
</dbReference>
<dbReference type="Pfam" id="PF01209">
    <property type="entry name" value="Ubie_methyltran"/>
    <property type="match status" value="1"/>
</dbReference>
<evidence type="ECO:0000313" key="1">
    <source>
        <dbReference type="EMBL" id="MEA9355135.1"/>
    </source>
</evidence>
<dbReference type="InterPro" id="IPR029063">
    <property type="entry name" value="SAM-dependent_MTases_sf"/>
</dbReference>
<evidence type="ECO:0000313" key="2">
    <source>
        <dbReference type="Proteomes" id="UP001302274"/>
    </source>
</evidence>
<comment type="caution">
    <text evidence="1">The sequence shown here is derived from an EMBL/GenBank/DDBJ whole genome shotgun (WGS) entry which is preliminary data.</text>
</comment>
<proteinExistence type="predicted"/>
<dbReference type="SUPFAM" id="SSF53335">
    <property type="entry name" value="S-adenosyl-L-methionine-dependent methyltransferases"/>
    <property type="match status" value="1"/>
</dbReference>
<organism evidence="1 2">
    <name type="scientific">Bacteriovorax antarcticus</name>
    <dbReference type="NCBI Taxonomy" id="3088717"/>
    <lineage>
        <taxon>Bacteria</taxon>
        <taxon>Pseudomonadati</taxon>
        <taxon>Bdellovibrionota</taxon>
        <taxon>Bacteriovoracia</taxon>
        <taxon>Bacteriovoracales</taxon>
        <taxon>Bacteriovoracaceae</taxon>
        <taxon>Bacteriovorax</taxon>
    </lineage>
</organism>
<keyword evidence="1" id="KW-0808">Transferase</keyword>
<keyword evidence="1" id="KW-0489">Methyltransferase</keyword>
<dbReference type="EMBL" id="JAYGJQ010000001">
    <property type="protein sequence ID" value="MEA9355135.1"/>
    <property type="molecule type" value="Genomic_DNA"/>
</dbReference>
<dbReference type="Gene3D" id="3.40.50.150">
    <property type="entry name" value="Vaccinia Virus protein VP39"/>
    <property type="match status" value="1"/>
</dbReference>
<sequence>MSTSNNPLSNSEPWNLVAENYGEMADWVMTPFAKKALEILPADKSSSVLDVACGTGILTCMMANLVNNVHALDFSTDMLSDLRARLNKREIQNVEITYGDGQNLPFKDNTFNDAFSLFGLMFFPDRIKGFKELYRVLKPNGLAIVSSWAPLEKSTLMQATSAAVKAALPDAPSPRANSGTLENPELFKIEMEAAGFQSVIIHEVTMDLPEITPNMFWKLMSEGGAPIALLKIKHSPEEWNSINEKIIQHLNSTYSSNTMKLATTAYFGVGRKK</sequence>
<reference evidence="1 2" key="1">
    <citation type="submission" date="2023-11" db="EMBL/GenBank/DDBJ databases">
        <title>A Novel Polar Bacteriovorax (B. antarcticus) Isolated from the Biocrust in Antarctica.</title>
        <authorList>
            <person name="Mun W."/>
            <person name="Choi S.Y."/>
            <person name="Mitchell R.J."/>
        </authorList>
    </citation>
    <scope>NUCLEOTIDE SEQUENCE [LARGE SCALE GENOMIC DNA]</scope>
    <source>
        <strain evidence="1 2">PP10</strain>
    </source>
</reference>
<dbReference type="EC" id="2.1.1.-" evidence="1"/>
<dbReference type="GO" id="GO:0032259">
    <property type="term" value="P:methylation"/>
    <property type="evidence" value="ECO:0007669"/>
    <property type="project" value="UniProtKB-KW"/>
</dbReference>
<dbReference type="PANTHER" id="PTHR43591">
    <property type="entry name" value="METHYLTRANSFERASE"/>
    <property type="match status" value="1"/>
</dbReference>
<gene>
    <name evidence="1" type="ORF">SHI21_02935</name>
</gene>
<keyword evidence="2" id="KW-1185">Reference proteome</keyword>
<accession>A0ABU5VQ18</accession>
<dbReference type="GO" id="GO:0008168">
    <property type="term" value="F:methyltransferase activity"/>
    <property type="evidence" value="ECO:0007669"/>
    <property type="project" value="UniProtKB-KW"/>
</dbReference>
<dbReference type="PANTHER" id="PTHR43591:SF57">
    <property type="entry name" value="METHYLTRANSFERASE DOMAIN-CONTAINING PROTEIN-RELATED"/>
    <property type="match status" value="1"/>
</dbReference>
<protein>
    <submittedName>
        <fullName evidence="1">Class I SAM-dependent methyltransferase</fullName>
        <ecNumber evidence="1">2.1.1.-</ecNumber>
    </submittedName>
</protein>
<dbReference type="CDD" id="cd02440">
    <property type="entry name" value="AdoMet_MTases"/>
    <property type="match status" value="1"/>
</dbReference>